<evidence type="ECO:0000313" key="2">
    <source>
        <dbReference type="EMBL" id="AEO61818.1"/>
    </source>
</evidence>
<feature type="region of interest" description="Disordered" evidence="1">
    <location>
        <begin position="599"/>
        <end position="619"/>
    </location>
</feature>
<organism evidence="2 3">
    <name type="scientific">Thermothelomyces thermophilus (strain ATCC 42464 / BCRC 31852 / DSM 1799)</name>
    <name type="common">Sporotrichum thermophile</name>
    <dbReference type="NCBI Taxonomy" id="573729"/>
    <lineage>
        <taxon>Eukaryota</taxon>
        <taxon>Fungi</taxon>
        <taxon>Dikarya</taxon>
        <taxon>Ascomycota</taxon>
        <taxon>Pezizomycotina</taxon>
        <taxon>Sordariomycetes</taxon>
        <taxon>Sordariomycetidae</taxon>
        <taxon>Sordariales</taxon>
        <taxon>Chaetomiaceae</taxon>
        <taxon>Thermothelomyces</taxon>
    </lineage>
</organism>
<dbReference type="eggNOG" id="ENOG502QWB4">
    <property type="taxonomic scope" value="Eukaryota"/>
</dbReference>
<proteinExistence type="predicted"/>
<gene>
    <name evidence="2" type="ORF">MYCTH_2312415</name>
</gene>
<accession>G2QQF5</accession>
<evidence type="ECO:0000256" key="1">
    <source>
        <dbReference type="SAM" id="MobiDB-lite"/>
    </source>
</evidence>
<sequence>MSTLGNSIYTQAFNFGSFNKNGVDPRTGQYTFSIPIFETPSAARNCPPLRLSIKYNPLYLREFGLGRGWALNLSTYQRVEQGGRARAALVLSTGEHYRVTETPSSCSVDDQKLRSFSFTKTSSTVQHNEIVEDGMAGRYYKIAHKSGLVEILSDDNGRYNTAVPVKIYASTGRSLKLVWDRHGEEPRLVKIRDGDDDLLSLHYTSSLVQVKRSPGTAESNVISLTLDDDGLLAHVSFPISQAGGQDLERYARPAWAFKYKTFSNDITCLTTVVSPAGLVEEVQHREDGHRLPGFSRFSYEYIPYVVSHIVKPGCGRPPTETTYSFSTRNFLGYGGSSVWIDDEDNLYRMQGGYLYTCTSFVKGGPETRYTYDKFHLLTEVAQRKGDKHVVQRMSYHDLLAQGLDSFAAQPPQFQLPSTIRTTYQDASTGQSRVETVHHDFDEWGNPTREVDADGTVTYSSFYPASGHTDQESGEVWCPADPHGFKRYLWDEKTIPSRGAEPSSEPPVHCVSYRYQGIPTAGTTSSSGEHFVVARQCRVLRGGKAISITDFSCVNQPGSRDHGRPSRKVTHLPSEGQHQEVVDWSYNYDAEEGTVTEQVRVTTGGGGNRPVTGEAETGAREEKSAFSLSSGLVVSHVDATGITNHFRYDSLGRLASLTISRGTPYEATRRYEYAPGVQQDDGSGGGKRCYSYRRRWGDNADVHRRTGQGVSG</sequence>
<dbReference type="InParanoid" id="G2QQF5"/>
<dbReference type="EMBL" id="CP003008">
    <property type="protein sequence ID" value="AEO61818.1"/>
    <property type="molecule type" value="Genomic_DNA"/>
</dbReference>
<protein>
    <submittedName>
        <fullName evidence="2">Uncharacterized protein</fullName>
    </submittedName>
</protein>
<name>G2QQF5_THET4</name>
<dbReference type="STRING" id="573729.G2QQF5"/>
<dbReference type="OrthoDB" id="442731at2759"/>
<dbReference type="RefSeq" id="XP_003667063.1">
    <property type="nucleotide sequence ID" value="XM_003667015.1"/>
</dbReference>
<dbReference type="Proteomes" id="UP000007322">
    <property type="component" value="Chromosome 7"/>
</dbReference>
<dbReference type="Gene3D" id="2.180.10.10">
    <property type="entry name" value="RHS repeat-associated core"/>
    <property type="match status" value="1"/>
</dbReference>
<dbReference type="HOGENOM" id="CLU_388393_0_0_1"/>
<keyword evidence="3" id="KW-1185">Reference proteome</keyword>
<dbReference type="GeneID" id="11509458"/>
<dbReference type="KEGG" id="mtm:MYCTH_2312415"/>
<reference evidence="2 3" key="1">
    <citation type="journal article" date="2011" name="Nat. Biotechnol.">
        <title>Comparative genomic analysis of the thermophilic biomass-degrading fungi Myceliophthora thermophila and Thielavia terrestris.</title>
        <authorList>
            <person name="Berka R.M."/>
            <person name="Grigoriev I.V."/>
            <person name="Otillar R."/>
            <person name="Salamov A."/>
            <person name="Grimwood J."/>
            <person name="Reid I."/>
            <person name="Ishmael N."/>
            <person name="John T."/>
            <person name="Darmond C."/>
            <person name="Moisan M.-C."/>
            <person name="Henrissat B."/>
            <person name="Coutinho P.M."/>
            <person name="Lombard V."/>
            <person name="Natvig D.O."/>
            <person name="Lindquist E."/>
            <person name="Schmutz J."/>
            <person name="Lucas S."/>
            <person name="Harris P."/>
            <person name="Powlowski J."/>
            <person name="Bellemare A."/>
            <person name="Taylor D."/>
            <person name="Butler G."/>
            <person name="de Vries R.P."/>
            <person name="Allijn I.E."/>
            <person name="van den Brink J."/>
            <person name="Ushinsky S."/>
            <person name="Storms R."/>
            <person name="Powell A.J."/>
            <person name="Paulsen I.T."/>
            <person name="Elbourne L.D.H."/>
            <person name="Baker S.E."/>
            <person name="Magnuson J."/>
            <person name="LaBoissiere S."/>
            <person name="Clutterbuck A.J."/>
            <person name="Martinez D."/>
            <person name="Wogulis M."/>
            <person name="de Leon A.L."/>
            <person name="Rey M.W."/>
            <person name="Tsang A."/>
        </authorList>
    </citation>
    <scope>NUCLEOTIDE SEQUENCE [LARGE SCALE GENOMIC DNA]</scope>
    <source>
        <strain evidence="3">ATCC 42464 / BCRC 31852 / DSM 1799</strain>
    </source>
</reference>
<evidence type="ECO:0000313" key="3">
    <source>
        <dbReference type="Proteomes" id="UP000007322"/>
    </source>
</evidence>
<dbReference type="VEuPathDB" id="FungiDB:MYCTH_2312415"/>
<feature type="region of interest" description="Disordered" evidence="1">
    <location>
        <begin position="555"/>
        <end position="575"/>
    </location>
</feature>
<dbReference type="AlphaFoldDB" id="G2QQF5"/>